<keyword evidence="1" id="KW-0472">Membrane</keyword>
<dbReference type="InParanoid" id="A0A067PWX7"/>
<proteinExistence type="predicted"/>
<name>A0A067PWX7_9AGAM</name>
<evidence type="ECO:0000313" key="3">
    <source>
        <dbReference type="EMBL" id="KDQ59224.1"/>
    </source>
</evidence>
<organism evidence="3 4">
    <name type="scientific">Jaapia argillacea MUCL 33604</name>
    <dbReference type="NCBI Taxonomy" id="933084"/>
    <lineage>
        <taxon>Eukaryota</taxon>
        <taxon>Fungi</taxon>
        <taxon>Dikarya</taxon>
        <taxon>Basidiomycota</taxon>
        <taxon>Agaricomycotina</taxon>
        <taxon>Agaricomycetes</taxon>
        <taxon>Agaricomycetidae</taxon>
        <taxon>Jaapiales</taxon>
        <taxon>Jaapiaceae</taxon>
        <taxon>Jaapia</taxon>
    </lineage>
</organism>
<dbReference type="Proteomes" id="UP000027265">
    <property type="component" value="Unassembled WGS sequence"/>
</dbReference>
<dbReference type="Pfam" id="PF13961">
    <property type="entry name" value="DUF4219"/>
    <property type="match status" value="1"/>
</dbReference>
<gene>
    <name evidence="3" type="ORF">JAAARDRAFT_128177</name>
</gene>
<keyword evidence="1" id="KW-1133">Transmembrane helix</keyword>
<accession>A0A067PWX7</accession>
<feature type="domain" description="DUF4219" evidence="2">
    <location>
        <begin position="8"/>
        <end position="30"/>
    </location>
</feature>
<keyword evidence="4" id="KW-1185">Reference proteome</keyword>
<evidence type="ECO:0000259" key="2">
    <source>
        <dbReference type="Pfam" id="PF13961"/>
    </source>
</evidence>
<dbReference type="InterPro" id="IPR025314">
    <property type="entry name" value="DUF4219"/>
</dbReference>
<protein>
    <recommendedName>
        <fullName evidence="2">DUF4219 domain-containing protein</fullName>
    </recommendedName>
</protein>
<keyword evidence="1" id="KW-0812">Transmembrane</keyword>
<sequence length="51" mass="5855">FPMLSELNYGLWSENMKALLKTKGLWGVVSGMLPFLNLLLLPHLLLLKQSW</sequence>
<dbReference type="HOGENOM" id="CLU_3111966_0_0_1"/>
<reference evidence="4" key="1">
    <citation type="journal article" date="2014" name="Proc. Natl. Acad. Sci. U.S.A.">
        <title>Extensive sampling of basidiomycete genomes demonstrates inadequacy of the white-rot/brown-rot paradigm for wood decay fungi.</title>
        <authorList>
            <person name="Riley R."/>
            <person name="Salamov A.A."/>
            <person name="Brown D.W."/>
            <person name="Nagy L.G."/>
            <person name="Floudas D."/>
            <person name="Held B.W."/>
            <person name="Levasseur A."/>
            <person name="Lombard V."/>
            <person name="Morin E."/>
            <person name="Otillar R."/>
            <person name="Lindquist E.A."/>
            <person name="Sun H."/>
            <person name="LaButti K.M."/>
            <person name="Schmutz J."/>
            <person name="Jabbour D."/>
            <person name="Luo H."/>
            <person name="Baker S.E."/>
            <person name="Pisabarro A.G."/>
            <person name="Walton J.D."/>
            <person name="Blanchette R.A."/>
            <person name="Henrissat B."/>
            <person name="Martin F."/>
            <person name="Cullen D."/>
            <person name="Hibbett D.S."/>
            <person name="Grigoriev I.V."/>
        </authorList>
    </citation>
    <scope>NUCLEOTIDE SEQUENCE [LARGE SCALE GENOMIC DNA]</scope>
    <source>
        <strain evidence="4">MUCL 33604</strain>
    </source>
</reference>
<dbReference type="OrthoDB" id="2978038at2759"/>
<dbReference type="EMBL" id="KL197716">
    <property type="protein sequence ID" value="KDQ59224.1"/>
    <property type="molecule type" value="Genomic_DNA"/>
</dbReference>
<feature type="transmembrane region" description="Helical" evidence="1">
    <location>
        <begin position="25"/>
        <end position="47"/>
    </location>
</feature>
<evidence type="ECO:0000313" key="4">
    <source>
        <dbReference type="Proteomes" id="UP000027265"/>
    </source>
</evidence>
<dbReference type="AlphaFoldDB" id="A0A067PWX7"/>
<evidence type="ECO:0000256" key="1">
    <source>
        <dbReference type="SAM" id="Phobius"/>
    </source>
</evidence>
<feature type="non-terminal residue" evidence="3">
    <location>
        <position position="1"/>
    </location>
</feature>